<dbReference type="EMBL" id="MHSK01000013">
    <property type="protein sequence ID" value="OHA42382.1"/>
    <property type="molecule type" value="Genomic_DNA"/>
</dbReference>
<comment type="caution">
    <text evidence="2">The sequence shown here is derived from an EMBL/GenBank/DDBJ whole genome shotgun (WGS) entry which is preliminary data.</text>
</comment>
<name>A0A1G2P427_9BACT</name>
<proteinExistence type="predicted"/>
<feature type="transmembrane region" description="Helical" evidence="1">
    <location>
        <begin position="20"/>
        <end position="38"/>
    </location>
</feature>
<protein>
    <submittedName>
        <fullName evidence="2">Uncharacterized protein</fullName>
    </submittedName>
</protein>
<gene>
    <name evidence="2" type="ORF">A3G52_04865</name>
</gene>
<organism evidence="2 3">
    <name type="scientific">Candidatus Taylorbacteria bacterium RIFCSPLOWO2_12_FULL_43_20</name>
    <dbReference type="NCBI Taxonomy" id="1802332"/>
    <lineage>
        <taxon>Bacteria</taxon>
        <taxon>Candidatus Tayloriibacteriota</taxon>
    </lineage>
</organism>
<dbReference type="AlphaFoldDB" id="A0A1G2P427"/>
<keyword evidence="1" id="KW-1133">Transmembrane helix</keyword>
<keyword evidence="1" id="KW-0812">Transmembrane</keyword>
<keyword evidence="1" id="KW-0472">Membrane</keyword>
<reference evidence="2 3" key="1">
    <citation type="journal article" date="2016" name="Nat. Commun.">
        <title>Thousands of microbial genomes shed light on interconnected biogeochemical processes in an aquifer system.</title>
        <authorList>
            <person name="Anantharaman K."/>
            <person name="Brown C.T."/>
            <person name="Hug L.A."/>
            <person name="Sharon I."/>
            <person name="Castelle C.J."/>
            <person name="Probst A.J."/>
            <person name="Thomas B.C."/>
            <person name="Singh A."/>
            <person name="Wilkins M.J."/>
            <person name="Karaoz U."/>
            <person name="Brodie E.L."/>
            <person name="Williams K.H."/>
            <person name="Hubbard S.S."/>
            <person name="Banfield J.F."/>
        </authorList>
    </citation>
    <scope>NUCLEOTIDE SEQUENCE [LARGE SCALE GENOMIC DNA]</scope>
</reference>
<evidence type="ECO:0000313" key="2">
    <source>
        <dbReference type="EMBL" id="OHA42382.1"/>
    </source>
</evidence>
<evidence type="ECO:0000256" key="1">
    <source>
        <dbReference type="SAM" id="Phobius"/>
    </source>
</evidence>
<dbReference type="Proteomes" id="UP000177269">
    <property type="component" value="Unassembled WGS sequence"/>
</dbReference>
<accession>A0A1G2P427</accession>
<evidence type="ECO:0000313" key="3">
    <source>
        <dbReference type="Proteomes" id="UP000177269"/>
    </source>
</evidence>
<sequence length="66" mass="6907">METVINNPNRGDEGGGGMGLIVGLIVGIIVVILLIFLVGPRLQNGNEGAEQLDVQVELKNPIEGGR</sequence>